<keyword evidence="1 2" id="KW-0238">DNA-binding</keyword>
<name>A0ABR7HU09_9FIRM</name>
<feature type="domain" description="HTH tetR-type" evidence="3">
    <location>
        <begin position="9"/>
        <end position="69"/>
    </location>
</feature>
<evidence type="ECO:0000313" key="5">
    <source>
        <dbReference type="Proteomes" id="UP000660021"/>
    </source>
</evidence>
<proteinExistence type="predicted"/>
<sequence>MDKRKEANLRVRRQITDTLFALMQKKSLSEITVSEIVKGAGVARASFYRNYCSKEDVLVMLIRDVLDDFRSKLSPGQESFYTYENILLSFRYFHAYRTYLLDLYHSGFLSVVLEELNQFHESIEGTMPSSSIEKYQLYMYIGALCNTAMEWLLERDSATPEEMAQFFFRAIPSIPPPSRGG</sequence>
<protein>
    <submittedName>
        <fullName evidence="4">TetR/AcrR family transcriptional regulator</fullName>
    </submittedName>
</protein>
<dbReference type="InterPro" id="IPR009057">
    <property type="entry name" value="Homeodomain-like_sf"/>
</dbReference>
<dbReference type="Gene3D" id="1.10.357.10">
    <property type="entry name" value="Tetracycline Repressor, domain 2"/>
    <property type="match status" value="1"/>
</dbReference>
<keyword evidence="5" id="KW-1185">Reference proteome</keyword>
<accession>A0ABR7HU09</accession>
<dbReference type="Proteomes" id="UP000660021">
    <property type="component" value="Unassembled WGS sequence"/>
</dbReference>
<dbReference type="InterPro" id="IPR050624">
    <property type="entry name" value="HTH-type_Tx_Regulator"/>
</dbReference>
<dbReference type="PANTHER" id="PTHR43479">
    <property type="entry name" value="ACREF/ENVCD OPERON REPRESSOR-RELATED"/>
    <property type="match status" value="1"/>
</dbReference>
<feature type="DNA-binding region" description="H-T-H motif" evidence="2">
    <location>
        <begin position="32"/>
        <end position="51"/>
    </location>
</feature>
<evidence type="ECO:0000259" key="3">
    <source>
        <dbReference type="PROSITE" id="PS50977"/>
    </source>
</evidence>
<gene>
    <name evidence="4" type="ORF">H8S34_09225</name>
</gene>
<dbReference type="PROSITE" id="PS50977">
    <property type="entry name" value="HTH_TETR_2"/>
    <property type="match status" value="1"/>
</dbReference>
<evidence type="ECO:0000256" key="1">
    <source>
        <dbReference type="ARBA" id="ARBA00023125"/>
    </source>
</evidence>
<dbReference type="EMBL" id="JACOPR010000005">
    <property type="protein sequence ID" value="MBC5731008.1"/>
    <property type="molecule type" value="Genomic_DNA"/>
</dbReference>
<dbReference type="SUPFAM" id="SSF46689">
    <property type="entry name" value="Homeodomain-like"/>
    <property type="match status" value="1"/>
</dbReference>
<reference evidence="4 5" key="1">
    <citation type="submission" date="2020-08" db="EMBL/GenBank/DDBJ databases">
        <title>Genome public.</title>
        <authorList>
            <person name="Liu C."/>
            <person name="Sun Q."/>
        </authorList>
    </citation>
    <scope>NUCLEOTIDE SEQUENCE [LARGE SCALE GENOMIC DNA]</scope>
    <source>
        <strain evidence="4 5">New-38</strain>
    </source>
</reference>
<evidence type="ECO:0000256" key="2">
    <source>
        <dbReference type="PROSITE-ProRule" id="PRU00335"/>
    </source>
</evidence>
<dbReference type="InterPro" id="IPR001647">
    <property type="entry name" value="HTH_TetR"/>
</dbReference>
<dbReference type="Pfam" id="PF00440">
    <property type="entry name" value="TetR_N"/>
    <property type="match status" value="1"/>
</dbReference>
<dbReference type="RefSeq" id="WP_180956857.1">
    <property type="nucleotide sequence ID" value="NZ_JACOPR010000005.1"/>
</dbReference>
<comment type="caution">
    <text evidence="4">The sequence shown here is derived from an EMBL/GenBank/DDBJ whole genome shotgun (WGS) entry which is preliminary data.</text>
</comment>
<organism evidence="4 5">
    <name type="scientific">Pseudoflavonifractor hominis</name>
    <dbReference type="NCBI Taxonomy" id="2763059"/>
    <lineage>
        <taxon>Bacteria</taxon>
        <taxon>Bacillati</taxon>
        <taxon>Bacillota</taxon>
        <taxon>Clostridia</taxon>
        <taxon>Eubacteriales</taxon>
        <taxon>Oscillospiraceae</taxon>
        <taxon>Pseudoflavonifractor</taxon>
    </lineage>
</organism>
<dbReference type="PANTHER" id="PTHR43479:SF11">
    <property type="entry name" value="ACREF_ENVCD OPERON REPRESSOR-RELATED"/>
    <property type="match status" value="1"/>
</dbReference>
<evidence type="ECO:0000313" key="4">
    <source>
        <dbReference type="EMBL" id="MBC5731008.1"/>
    </source>
</evidence>